<evidence type="ECO:0000256" key="2">
    <source>
        <dbReference type="ARBA" id="ARBA00011233"/>
    </source>
</evidence>
<comment type="subcellular location">
    <subcellularLocation>
        <location evidence="1">Cell outer membrane</location>
        <topology evidence="1">Multi-pass membrane protein</topology>
    </subcellularLocation>
</comment>
<dbReference type="EMBL" id="AHJE01000016">
    <property type="protein sequence ID" value="EHP43748.1"/>
    <property type="molecule type" value="Genomic_DNA"/>
</dbReference>
<evidence type="ECO:0000313" key="12">
    <source>
        <dbReference type="EMBL" id="EHP43748.1"/>
    </source>
</evidence>
<dbReference type="GO" id="GO:0009279">
    <property type="term" value="C:cell outer membrane"/>
    <property type="evidence" value="ECO:0007669"/>
    <property type="project" value="UniProtKB-SubCell"/>
</dbReference>
<dbReference type="PATRIC" id="fig|1127483.3.peg.1321"/>
<accession>H1S1D5</accession>
<dbReference type="AlphaFoldDB" id="H1S1D5"/>
<evidence type="ECO:0000256" key="9">
    <source>
        <dbReference type="ARBA" id="ARBA00023136"/>
    </source>
</evidence>
<gene>
    <name evidence="12" type="ORF">OR16_06604</name>
</gene>
<dbReference type="Pfam" id="PF13609">
    <property type="entry name" value="Porin_4"/>
    <property type="match status" value="1"/>
</dbReference>
<keyword evidence="10" id="KW-0998">Cell outer membrane</keyword>
<dbReference type="GO" id="GO:0046930">
    <property type="term" value="C:pore complex"/>
    <property type="evidence" value="ECO:0007669"/>
    <property type="project" value="UniProtKB-KW"/>
</dbReference>
<evidence type="ECO:0000256" key="4">
    <source>
        <dbReference type="ARBA" id="ARBA00022452"/>
    </source>
</evidence>
<evidence type="ECO:0000256" key="6">
    <source>
        <dbReference type="ARBA" id="ARBA00022729"/>
    </source>
</evidence>
<name>H1S1D5_9BURK</name>
<dbReference type="PANTHER" id="PTHR34501">
    <property type="entry name" value="PROTEIN YDDL-RELATED"/>
    <property type="match status" value="1"/>
</dbReference>
<evidence type="ECO:0000256" key="5">
    <source>
        <dbReference type="ARBA" id="ARBA00022692"/>
    </source>
</evidence>
<proteinExistence type="predicted"/>
<keyword evidence="6" id="KW-0732">Signal</keyword>
<protein>
    <submittedName>
        <fullName evidence="12">Outer membrane porin signal peptide protein</fullName>
    </submittedName>
</protein>
<dbReference type="InterPro" id="IPR050298">
    <property type="entry name" value="Gram-neg_bact_OMP"/>
</dbReference>
<feature type="domain" description="Porin" evidence="11">
    <location>
        <begin position="2"/>
        <end position="267"/>
    </location>
</feature>
<dbReference type="CDD" id="cd00342">
    <property type="entry name" value="gram_neg_porins"/>
    <property type="match status" value="1"/>
</dbReference>
<evidence type="ECO:0000256" key="10">
    <source>
        <dbReference type="ARBA" id="ARBA00023237"/>
    </source>
</evidence>
<comment type="caution">
    <text evidence="12">The sequence shown here is derived from an EMBL/GenBank/DDBJ whole genome shotgun (WGS) entry which is preliminary data.</text>
</comment>
<keyword evidence="4" id="KW-1134">Transmembrane beta strand</keyword>
<dbReference type="InterPro" id="IPR033900">
    <property type="entry name" value="Gram_neg_porin_domain"/>
</dbReference>
<keyword evidence="8" id="KW-0626">Porin</keyword>
<dbReference type="PANTHER" id="PTHR34501:SF9">
    <property type="entry name" value="MAJOR OUTER MEMBRANE PROTEIN P.IA"/>
    <property type="match status" value="1"/>
</dbReference>
<evidence type="ECO:0000256" key="8">
    <source>
        <dbReference type="ARBA" id="ARBA00023114"/>
    </source>
</evidence>
<dbReference type="InterPro" id="IPR023614">
    <property type="entry name" value="Porin_dom_sf"/>
</dbReference>
<evidence type="ECO:0000259" key="11">
    <source>
        <dbReference type="Pfam" id="PF13609"/>
    </source>
</evidence>
<keyword evidence="3" id="KW-0813">Transport</keyword>
<organism evidence="12 13">
    <name type="scientific">Cupriavidus basilensis OR16</name>
    <dbReference type="NCBI Taxonomy" id="1127483"/>
    <lineage>
        <taxon>Bacteria</taxon>
        <taxon>Pseudomonadati</taxon>
        <taxon>Pseudomonadota</taxon>
        <taxon>Betaproteobacteria</taxon>
        <taxon>Burkholderiales</taxon>
        <taxon>Burkholderiaceae</taxon>
        <taxon>Cupriavidus</taxon>
    </lineage>
</organism>
<comment type="subunit">
    <text evidence="2">Homotrimer.</text>
</comment>
<evidence type="ECO:0000313" key="13">
    <source>
        <dbReference type="Proteomes" id="UP000005808"/>
    </source>
</evidence>
<evidence type="ECO:0000256" key="7">
    <source>
        <dbReference type="ARBA" id="ARBA00023065"/>
    </source>
</evidence>
<reference evidence="12 13" key="1">
    <citation type="journal article" date="2012" name="J. Bacteriol.">
        <title>De Novo Genome Project of Cupriavidus basilensis OR16.</title>
        <authorList>
            <person name="Cserhati M."/>
            <person name="Kriszt B."/>
            <person name="Szoboszlay S."/>
            <person name="Toth A."/>
            <person name="Szabo I."/>
            <person name="Tancsics A."/>
            <person name="Nagy I."/>
            <person name="Horvath B."/>
            <person name="Nagy I."/>
            <person name="Kukolya J."/>
        </authorList>
    </citation>
    <scope>NUCLEOTIDE SEQUENCE [LARGE SCALE GENOMIC DNA]</scope>
    <source>
        <strain evidence="12 13">OR16</strain>
    </source>
</reference>
<dbReference type="SUPFAM" id="SSF56935">
    <property type="entry name" value="Porins"/>
    <property type="match status" value="1"/>
</dbReference>
<evidence type="ECO:0000256" key="3">
    <source>
        <dbReference type="ARBA" id="ARBA00022448"/>
    </source>
</evidence>
<evidence type="ECO:0000256" key="1">
    <source>
        <dbReference type="ARBA" id="ARBA00004571"/>
    </source>
</evidence>
<sequence length="311" mass="33304">MKASFWLESGFTPGDGKLVSASQLFYRQAAIGLTKSGFGKVSLGRQYTSLMESMVNFLPFKTSVAYEPANTIAGAAYREDNMVKYTGDFGSTHVLAHYSFGTGFAFQGGQMSSIPNGEVPGNSRAQAAFGGGVYYLGESLGVAAGYDQINNALTAMSPIGEDRKAFIAASYETGPIRFMGGYRWRDSRYGNGVTAIRDNIYWAGMSYSMTPAMKLIAGYYYDQVLGASLSPNTKAAGLPNFSQFTLMGTYSLSKRTTVYLVSAYAHNGPVDYDTLLQTGASYGYGNPTTMNGLANGQKSQVAVAAGLRVIF</sequence>
<keyword evidence="7" id="KW-0406">Ion transport</keyword>
<dbReference type="GO" id="GO:0006811">
    <property type="term" value="P:monoatomic ion transport"/>
    <property type="evidence" value="ECO:0007669"/>
    <property type="project" value="UniProtKB-KW"/>
</dbReference>
<dbReference type="Gene3D" id="2.40.160.10">
    <property type="entry name" value="Porin"/>
    <property type="match status" value="1"/>
</dbReference>
<dbReference type="Proteomes" id="UP000005808">
    <property type="component" value="Unassembled WGS sequence"/>
</dbReference>
<dbReference type="GO" id="GO:0015288">
    <property type="term" value="F:porin activity"/>
    <property type="evidence" value="ECO:0007669"/>
    <property type="project" value="UniProtKB-KW"/>
</dbReference>
<keyword evidence="9" id="KW-0472">Membrane</keyword>
<keyword evidence="5" id="KW-0812">Transmembrane</keyword>